<reference evidence="3 4" key="1">
    <citation type="journal article" date="2016" name="Mol. Biol. Evol.">
        <title>Genome-Wide Survey of Gut Fungi (Harpellales) Reveals the First Horizontally Transferred Ubiquitin Gene from a Mosquito Host.</title>
        <authorList>
            <person name="Wang Y."/>
            <person name="White M.M."/>
            <person name="Kvist S."/>
            <person name="Moncalvo J.M."/>
        </authorList>
    </citation>
    <scope>NUCLEOTIDE SEQUENCE [LARGE SCALE GENOMIC DNA]</scope>
    <source>
        <strain evidence="3 4">ALG-7-W6</strain>
    </source>
</reference>
<evidence type="ECO:0000313" key="3">
    <source>
        <dbReference type="EMBL" id="OLY85547.1"/>
    </source>
</evidence>
<protein>
    <submittedName>
        <fullName evidence="3">Uncharacterized protein</fullName>
    </submittedName>
</protein>
<feature type="region of interest" description="Disordered" evidence="1">
    <location>
        <begin position="74"/>
        <end position="93"/>
    </location>
</feature>
<dbReference type="Proteomes" id="UP000187455">
    <property type="component" value="Unassembled WGS sequence"/>
</dbReference>
<evidence type="ECO:0000313" key="4">
    <source>
        <dbReference type="Proteomes" id="UP000187455"/>
    </source>
</evidence>
<keyword evidence="2" id="KW-0732">Signal</keyword>
<feature type="signal peptide" evidence="2">
    <location>
        <begin position="1"/>
        <end position="23"/>
    </location>
</feature>
<keyword evidence="4" id="KW-1185">Reference proteome</keyword>
<dbReference type="AlphaFoldDB" id="A0A1R0H8W5"/>
<evidence type="ECO:0000256" key="2">
    <source>
        <dbReference type="SAM" id="SignalP"/>
    </source>
</evidence>
<gene>
    <name evidence="3" type="ORF">AYI68_g259</name>
</gene>
<sequence length="244" mass="28159">MRVSIYKSVFLFAFVFITSTSTATEAGHKDDSILPQSQPLSHHKATTGSIQFPDHEDDRWTNIYSQQKQSVTHEGSSHFEVDSNQNQGTISENRVDGFTRSNSIKVQNEFFKFFIKKYLNLIKLYEEMKNLASGKFHINYDTFANDDDSRELLSSKAEKCLDLEIEMINEIKNQNYDYLNSDHIDYIHLDLYRLAILSGILVNKSNGELYKGRIDHVKIYNALFNGIYSEDVIKNIASKYNVIV</sequence>
<evidence type="ECO:0000256" key="1">
    <source>
        <dbReference type="SAM" id="MobiDB-lite"/>
    </source>
</evidence>
<organism evidence="3 4">
    <name type="scientific">Smittium mucronatum</name>
    <dbReference type="NCBI Taxonomy" id="133383"/>
    <lineage>
        <taxon>Eukaryota</taxon>
        <taxon>Fungi</taxon>
        <taxon>Fungi incertae sedis</taxon>
        <taxon>Zoopagomycota</taxon>
        <taxon>Kickxellomycotina</taxon>
        <taxon>Harpellomycetes</taxon>
        <taxon>Harpellales</taxon>
        <taxon>Legeriomycetaceae</taxon>
        <taxon>Smittium</taxon>
    </lineage>
</organism>
<name>A0A1R0H8W5_9FUNG</name>
<dbReference type="EMBL" id="LSSL01000076">
    <property type="protein sequence ID" value="OLY85547.1"/>
    <property type="molecule type" value="Genomic_DNA"/>
</dbReference>
<accession>A0A1R0H8W5</accession>
<proteinExistence type="predicted"/>
<comment type="caution">
    <text evidence="3">The sequence shown here is derived from an EMBL/GenBank/DDBJ whole genome shotgun (WGS) entry which is preliminary data.</text>
</comment>
<feature type="compositionally biased region" description="Polar residues" evidence="1">
    <location>
        <begin position="82"/>
        <end position="92"/>
    </location>
</feature>
<feature type="chain" id="PRO_5012706265" evidence="2">
    <location>
        <begin position="24"/>
        <end position="244"/>
    </location>
</feature>